<dbReference type="NCBIfam" id="TIGR04377">
    <property type="entry name" value="myo_inos_iolD"/>
    <property type="match status" value="1"/>
</dbReference>
<dbReference type="InterPro" id="IPR011766">
    <property type="entry name" value="TPP_enzyme_TPP-bd"/>
</dbReference>
<dbReference type="EC" id="3.7.1.22" evidence="7"/>
<dbReference type="Pfam" id="PF02775">
    <property type="entry name" value="TPP_enzyme_C"/>
    <property type="match status" value="1"/>
</dbReference>
<comment type="similarity">
    <text evidence="1 3">Belongs to the TPP enzyme family.</text>
</comment>
<evidence type="ECO:0000313" key="8">
    <source>
        <dbReference type="Proteomes" id="UP001565242"/>
    </source>
</evidence>
<accession>A0ABV4D8I1</accession>
<evidence type="ECO:0000259" key="6">
    <source>
        <dbReference type="Pfam" id="PF02776"/>
    </source>
</evidence>
<dbReference type="GO" id="GO:0102481">
    <property type="term" value="F:3D-(3,5/4)-trihydroxycyclohexane-1,2-dione hydrolase activity"/>
    <property type="evidence" value="ECO:0007669"/>
    <property type="project" value="UniProtKB-EC"/>
</dbReference>
<protein>
    <submittedName>
        <fullName evidence="7">3D-(3,5/4)-trihydroxycyclohexane-1,2-dione acylhydrolase (Decyclizing)</fullName>
        <ecNumber evidence="7">3.7.1.22</ecNumber>
    </submittedName>
</protein>
<keyword evidence="7" id="KW-0378">Hydrolase</keyword>
<feature type="domain" description="Thiamine pyrophosphate enzyme central" evidence="4">
    <location>
        <begin position="220"/>
        <end position="354"/>
    </location>
</feature>
<dbReference type="InterPro" id="IPR045229">
    <property type="entry name" value="TPP_enz"/>
</dbReference>
<dbReference type="RefSeq" id="WP_369917566.1">
    <property type="nucleotide sequence ID" value="NZ_JBCLSQ010000001.1"/>
</dbReference>
<dbReference type="InterPro" id="IPR030817">
    <property type="entry name" value="Myo_inos_IolD"/>
</dbReference>
<dbReference type="Gene3D" id="3.40.50.1220">
    <property type="entry name" value="TPP-binding domain"/>
    <property type="match status" value="1"/>
</dbReference>
<sequence>MSKTIRLTTAQALVKFLNQQYISIDGKEEPFVEGLFHIYGHGIVLGLGEAMEQKPGHLKSYSGKNEQGMALAAIAFAKQKLRRKIYAVSASSGPGSANMITAAATAYANNLPVLLLPADVWSTRQPDPVLQQFENPLSIGITTNDAFKPVSKYWDKIERPEQLMSALIRGFEVLTSWDNAGPVTISLPQDVEGMAYDYPITFFDKRVHYLDRRPAVERELEEAVRLIQAAQKPVIIVGGGAKYSGAQEVLKVMADDYHIPLVMTHAGQSTLKSDYRYNLGGTGVLGTSAANKAVMQADLIIGVGTHYSDFLTASKTIYDFARAKFININVNRYQAYKFDALQIVADAKTALTQLHVLLAGYETAWGDDIFKWKYEWQLERERLGKLHFTKTFFEPEIAGHFSHDYLKKYSEILGTALTQTEVFLTINDFVDDKATIVTAAGSLPAEFQRLWWSKSENTNHLEYGYSTMGYEIAASLGVKLANPEAESYALVGDGSFLMLHSELVTALQYDKKINILLFDNGGFGSINNLQMEHGLISQGTERLTHDNQIMNIDYAAVAVGYGAKTYRIRTLEELKTALEDSKEQRFSTLFDIKVLPKTMSSDNVGSWWNVGYSECSNNLQAQKISDQRAKERKKARPY</sequence>
<gene>
    <name evidence="7" type="primary">iolD</name>
    <name evidence="7" type="ORF">AALM99_00545</name>
</gene>
<evidence type="ECO:0000256" key="2">
    <source>
        <dbReference type="ARBA" id="ARBA00023052"/>
    </source>
</evidence>
<dbReference type="InterPro" id="IPR012001">
    <property type="entry name" value="Thiamin_PyroP_enz_TPP-bd_dom"/>
</dbReference>
<dbReference type="PANTHER" id="PTHR18968">
    <property type="entry name" value="THIAMINE PYROPHOSPHATE ENZYMES"/>
    <property type="match status" value="1"/>
</dbReference>
<keyword evidence="2 3" id="KW-0786">Thiamine pyrophosphate</keyword>
<dbReference type="PANTHER" id="PTHR18968:SF9">
    <property type="entry name" value="3D-(3,5_4)-TRIHYDROXYCYCLOHEXANE-1,2-DIONE HYDROLASE"/>
    <property type="match status" value="1"/>
</dbReference>
<reference evidence="7 8" key="1">
    <citation type="submission" date="2024-03" db="EMBL/GenBank/DDBJ databases">
        <title>Mouse gut bacterial collection (mGBC) of GemPharmatech.</title>
        <authorList>
            <person name="He Y."/>
            <person name="Dong L."/>
            <person name="Wu D."/>
            <person name="Gao X."/>
            <person name="Lin Z."/>
        </authorList>
    </citation>
    <scope>NUCLEOTIDE SEQUENCE [LARGE SCALE GENOMIC DNA]</scope>
    <source>
        <strain evidence="7 8">20-218</strain>
    </source>
</reference>
<dbReference type="CDD" id="cd07035">
    <property type="entry name" value="TPP_PYR_POX_like"/>
    <property type="match status" value="1"/>
</dbReference>
<evidence type="ECO:0000256" key="3">
    <source>
        <dbReference type="RuleBase" id="RU362132"/>
    </source>
</evidence>
<evidence type="ECO:0000259" key="5">
    <source>
        <dbReference type="Pfam" id="PF02775"/>
    </source>
</evidence>
<proteinExistence type="inferred from homology"/>
<dbReference type="InterPro" id="IPR000399">
    <property type="entry name" value="TPP-bd_CS"/>
</dbReference>
<dbReference type="Proteomes" id="UP001565242">
    <property type="component" value="Unassembled WGS sequence"/>
</dbReference>
<dbReference type="SUPFAM" id="SSF52518">
    <property type="entry name" value="Thiamin diphosphate-binding fold (THDP-binding)"/>
    <property type="match status" value="2"/>
</dbReference>
<name>A0ABV4D8I1_9LACT</name>
<dbReference type="InterPro" id="IPR029061">
    <property type="entry name" value="THDP-binding"/>
</dbReference>
<dbReference type="EMBL" id="JBCLSQ010000001">
    <property type="protein sequence ID" value="MEY8536933.1"/>
    <property type="molecule type" value="Genomic_DNA"/>
</dbReference>
<dbReference type="InterPro" id="IPR012000">
    <property type="entry name" value="Thiamin_PyroP_enz_cen_dom"/>
</dbReference>
<evidence type="ECO:0000313" key="7">
    <source>
        <dbReference type="EMBL" id="MEY8536933.1"/>
    </source>
</evidence>
<evidence type="ECO:0000256" key="1">
    <source>
        <dbReference type="ARBA" id="ARBA00007812"/>
    </source>
</evidence>
<dbReference type="Gene3D" id="3.40.50.970">
    <property type="match status" value="2"/>
</dbReference>
<dbReference type="PROSITE" id="PS00187">
    <property type="entry name" value="TPP_ENZYMES"/>
    <property type="match status" value="1"/>
</dbReference>
<dbReference type="SUPFAM" id="SSF52467">
    <property type="entry name" value="DHS-like NAD/FAD-binding domain"/>
    <property type="match status" value="1"/>
</dbReference>
<feature type="domain" description="Thiamine pyrophosphate enzyme TPP-binding" evidence="5">
    <location>
        <begin position="440"/>
        <end position="590"/>
    </location>
</feature>
<dbReference type="InterPro" id="IPR029035">
    <property type="entry name" value="DHS-like_NAD/FAD-binding_dom"/>
</dbReference>
<keyword evidence="8" id="KW-1185">Reference proteome</keyword>
<dbReference type="Pfam" id="PF00205">
    <property type="entry name" value="TPP_enzyme_M"/>
    <property type="match status" value="1"/>
</dbReference>
<evidence type="ECO:0000259" key="4">
    <source>
        <dbReference type="Pfam" id="PF00205"/>
    </source>
</evidence>
<dbReference type="Pfam" id="PF02776">
    <property type="entry name" value="TPP_enzyme_N"/>
    <property type="match status" value="1"/>
</dbReference>
<organism evidence="7 8">
    <name type="scientific">Lactococcus muris</name>
    <dbReference type="NCBI Taxonomy" id="2941330"/>
    <lineage>
        <taxon>Bacteria</taxon>
        <taxon>Bacillati</taxon>
        <taxon>Bacillota</taxon>
        <taxon>Bacilli</taxon>
        <taxon>Lactobacillales</taxon>
        <taxon>Streptococcaceae</taxon>
        <taxon>Lactococcus</taxon>
    </lineage>
</organism>
<comment type="caution">
    <text evidence="7">The sequence shown here is derived from an EMBL/GenBank/DDBJ whole genome shotgun (WGS) entry which is preliminary data.</text>
</comment>
<feature type="domain" description="Thiamine pyrophosphate enzyme N-terminal TPP-binding" evidence="6">
    <location>
        <begin position="35"/>
        <end position="131"/>
    </location>
</feature>